<reference evidence="4 5" key="1">
    <citation type="submission" date="2019-09" db="EMBL/GenBank/DDBJ databases">
        <title>In-depth cultivation of the pig gut microbiome towards novel bacterial diversity and tailored functional studies.</title>
        <authorList>
            <person name="Wylensek D."/>
            <person name="Hitch T.C.A."/>
            <person name="Clavel T."/>
        </authorList>
    </citation>
    <scope>NUCLEOTIDE SEQUENCE [LARGE SCALE GENOMIC DNA]</scope>
    <source>
        <strain evidence="4 5">PG-178-WT-4</strain>
    </source>
</reference>
<name>A0A6L5XKD2_9BACT</name>
<evidence type="ECO:0000259" key="3">
    <source>
        <dbReference type="Pfam" id="PF03358"/>
    </source>
</evidence>
<dbReference type="RefSeq" id="WP_288229390.1">
    <property type="nucleotide sequence ID" value="NZ_VUMH01000004.1"/>
</dbReference>
<dbReference type="InterPro" id="IPR029039">
    <property type="entry name" value="Flavoprotein-like_sf"/>
</dbReference>
<organism evidence="4 5">
    <name type="scientific">Desulfovibrio porci</name>
    <dbReference type="NCBI Taxonomy" id="2605782"/>
    <lineage>
        <taxon>Bacteria</taxon>
        <taxon>Pseudomonadati</taxon>
        <taxon>Thermodesulfobacteriota</taxon>
        <taxon>Desulfovibrionia</taxon>
        <taxon>Desulfovibrionales</taxon>
        <taxon>Desulfovibrionaceae</taxon>
        <taxon>Desulfovibrio</taxon>
    </lineage>
</organism>
<proteinExistence type="predicted"/>
<accession>A0A6L5XKD2</accession>
<dbReference type="SUPFAM" id="SSF52218">
    <property type="entry name" value="Flavoproteins"/>
    <property type="match status" value="1"/>
</dbReference>
<protein>
    <submittedName>
        <fullName evidence="4">Flavodoxin family protein</fullName>
    </submittedName>
</protein>
<feature type="domain" description="NADPH-dependent FMN reductase-like" evidence="3">
    <location>
        <begin position="3"/>
        <end position="146"/>
    </location>
</feature>
<dbReference type="PANTHER" id="PTHR43278">
    <property type="entry name" value="NAD(P)H-DEPENDENT FMN-CONTAINING OXIDOREDUCTASE YWQN-RELATED"/>
    <property type="match status" value="1"/>
</dbReference>
<comment type="caution">
    <text evidence="4">The sequence shown here is derived from an EMBL/GenBank/DDBJ whole genome shotgun (WGS) entry which is preliminary data.</text>
</comment>
<dbReference type="GO" id="GO:0016491">
    <property type="term" value="F:oxidoreductase activity"/>
    <property type="evidence" value="ECO:0007669"/>
    <property type="project" value="InterPro"/>
</dbReference>
<dbReference type="PANTHER" id="PTHR43278:SF2">
    <property type="entry name" value="IRON-SULFUR FLAVOPROTEIN"/>
    <property type="match status" value="1"/>
</dbReference>
<gene>
    <name evidence="4" type="ORF">FYJ44_05980</name>
</gene>
<evidence type="ECO:0000313" key="5">
    <source>
        <dbReference type="Proteomes" id="UP000477488"/>
    </source>
</evidence>
<dbReference type="InterPro" id="IPR005025">
    <property type="entry name" value="FMN_Rdtase-like_dom"/>
</dbReference>
<dbReference type="EMBL" id="VUMH01000004">
    <property type="protein sequence ID" value="MSS27605.1"/>
    <property type="molecule type" value="Genomic_DNA"/>
</dbReference>
<keyword evidence="2" id="KW-0288">FMN</keyword>
<dbReference type="InterPro" id="IPR051796">
    <property type="entry name" value="ISF_SsuE-like"/>
</dbReference>
<evidence type="ECO:0000256" key="2">
    <source>
        <dbReference type="ARBA" id="ARBA00022643"/>
    </source>
</evidence>
<evidence type="ECO:0000256" key="1">
    <source>
        <dbReference type="ARBA" id="ARBA00022630"/>
    </source>
</evidence>
<dbReference type="Gene3D" id="3.40.50.360">
    <property type="match status" value="1"/>
</dbReference>
<dbReference type="AlphaFoldDB" id="A0A6L5XKD2"/>
<evidence type="ECO:0000313" key="4">
    <source>
        <dbReference type="EMBL" id="MSS27605.1"/>
    </source>
</evidence>
<keyword evidence="5" id="KW-1185">Reference proteome</keyword>
<keyword evidence="1" id="KW-0285">Flavoprotein</keyword>
<sequence length="209" mass="22649">MNRILALLCSPRPDGVSDNLARLFAEGAVEAGAGVRLEPLRRYAIAPCIGCGACSRPPHNCVLAKNGDQAEELFSLLQAAPLVLLAAPVYFYALPARFKAFIDRGQRFWAARSQADAAKGGESLLPPKPVLAALAAGRPRGGQLFNGALLTLKYFLAPQNARIQDTRLLRGLDKPEDLWARPAVCDALRAWGRHWGERVTARAKDGRVE</sequence>
<dbReference type="Pfam" id="PF03358">
    <property type="entry name" value="FMN_red"/>
    <property type="match status" value="1"/>
</dbReference>
<dbReference type="Proteomes" id="UP000477488">
    <property type="component" value="Unassembled WGS sequence"/>
</dbReference>